<dbReference type="Proteomes" id="UP001218188">
    <property type="component" value="Unassembled WGS sequence"/>
</dbReference>
<evidence type="ECO:0000313" key="2">
    <source>
        <dbReference type="EMBL" id="KAJ7031569.1"/>
    </source>
</evidence>
<feature type="region of interest" description="Disordered" evidence="1">
    <location>
        <begin position="121"/>
        <end position="230"/>
    </location>
</feature>
<gene>
    <name evidence="2" type="ORF">C8F04DRAFT_1362880</name>
</gene>
<keyword evidence="3" id="KW-1185">Reference proteome</keyword>
<protein>
    <submittedName>
        <fullName evidence="2">Uncharacterized protein</fullName>
    </submittedName>
</protein>
<reference evidence="2" key="1">
    <citation type="submission" date="2023-03" db="EMBL/GenBank/DDBJ databases">
        <title>Massive genome expansion in bonnet fungi (Mycena s.s.) driven by repeated elements and novel gene families across ecological guilds.</title>
        <authorList>
            <consortium name="Lawrence Berkeley National Laboratory"/>
            <person name="Harder C.B."/>
            <person name="Miyauchi S."/>
            <person name="Viragh M."/>
            <person name="Kuo A."/>
            <person name="Thoen E."/>
            <person name="Andreopoulos B."/>
            <person name="Lu D."/>
            <person name="Skrede I."/>
            <person name="Drula E."/>
            <person name="Henrissat B."/>
            <person name="Morin E."/>
            <person name="Kohler A."/>
            <person name="Barry K."/>
            <person name="LaButti K."/>
            <person name="Morin E."/>
            <person name="Salamov A."/>
            <person name="Lipzen A."/>
            <person name="Mereny Z."/>
            <person name="Hegedus B."/>
            <person name="Baldrian P."/>
            <person name="Stursova M."/>
            <person name="Weitz H."/>
            <person name="Taylor A."/>
            <person name="Grigoriev I.V."/>
            <person name="Nagy L.G."/>
            <person name="Martin F."/>
            <person name="Kauserud H."/>
        </authorList>
    </citation>
    <scope>NUCLEOTIDE SEQUENCE</scope>
    <source>
        <strain evidence="2">CBHHK200</strain>
    </source>
</reference>
<proteinExistence type="predicted"/>
<comment type="caution">
    <text evidence="2">The sequence shown here is derived from an EMBL/GenBank/DDBJ whole genome shotgun (WGS) entry which is preliminary data.</text>
</comment>
<sequence length="230" mass="24651">MCRPHGWIDVGPAELGRTSLPPPTPYRPGIPAAPLALLAERTNDGATAAYPIPPTLLPEGPQREDQECGGRVAAAACGRSDLSIRCPRGDVPSTRGASDEQLLGTVGLVCEVCSWSCRSRAFSPPVSSSSSRRRYSLPRPHGNHARRHLIPRSSPWAPDADKAPDTPRHWAPDANNLKAPDTHCSSPWVPAAPNTQPLGTHADKAPIPTVRALGTRRRQGNPRPPGKRDK</sequence>
<organism evidence="2 3">
    <name type="scientific">Mycena alexandri</name>
    <dbReference type="NCBI Taxonomy" id="1745969"/>
    <lineage>
        <taxon>Eukaryota</taxon>
        <taxon>Fungi</taxon>
        <taxon>Dikarya</taxon>
        <taxon>Basidiomycota</taxon>
        <taxon>Agaricomycotina</taxon>
        <taxon>Agaricomycetes</taxon>
        <taxon>Agaricomycetidae</taxon>
        <taxon>Agaricales</taxon>
        <taxon>Marasmiineae</taxon>
        <taxon>Mycenaceae</taxon>
        <taxon>Mycena</taxon>
    </lineage>
</organism>
<evidence type="ECO:0000313" key="3">
    <source>
        <dbReference type="Proteomes" id="UP001218188"/>
    </source>
</evidence>
<evidence type="ECO:0000256" key="1">
    <source>
        <dbReference type="SAM" id="MobiDB-lite"/>
    </source>
</evidence>
<dbReference type="AlphaFoldDB" id="A0AAD6X482"/>
<accession>A0AAD6X482</accession>
<feature type="compositionally biased region" description="Low complexity" evidence="1">
    <location>
        <begin position="121"/>
        <end position="130"/>
    </location>
</feature>
<dbReference type="EMBL" id="JARJCM010000080">
    <property type="protein sequence ID" value="KAJ7031569.1"/>
    <property type="molecule type" value="Genomic_DNA"/>
</dbReference>
<feature type="compositionally biased region" description="Basic and acidic residues" evidence="1">
    <location>
        <begin position="159"/>
        <end position="171"/>
    </location>
</feature>
<feature type="compositionally biased region" description="Basic residues" evidence="1">
    <location>
        <begin position="131"/>
        <end position="150"/>
    </location>
</feature>
<name>A0AAD6X482_9AGAR</name>